<dbReference type="InterPro" id="IPR010099">
    <property type="entry name" value="SDR39U1"/>
</dbReference>
<sequence length="321" mass="35300">MATRLLRSFSQKSGFRGHVLLGGGTGFIGSAFSHLLKSKGYEVTIISRMPGPQRMTWFDIDENGIPENLTAVVNLAGQNILDATQRWTPGFKQNVINSRVNTTLTLAAAINKAQHKPSAFITISGVGIYKPSLTAEYDENSDLGKPFDFLSKLAHDWESASTLPSGNNVRNVVIRSGVVLGRGGGMIKQMFPAFFFGVGGPIASGKQYLPWIHVKDMCRLLLFSIENQKAQGILNGVAPQVVTNEEFTAAFASAMMRPAFFRLPEFVLNTMFGSERAKIMTEGQKVIPKRVLELGFKYEYPDINSACKDCSKLFYSSKEPL</sequence>
<organism evidence="3 4">
    <name type="scientific">Laodelphax striatellus</name>
    <name type="common">Small brown planthopper</name>
    <name type="synonym">Delphax striatella</name>
    <dbReference type="NCBI Taxonomy" id="195883"/>
    <lineage>
        <taxon>Eukaryota</taxon>
        <taxon>Metazoa</taxon>
        <taxon>Ecdysozoa</taxon>
        <taxon>Arthropoda</taxon>
        <taxon>Hexapoda</taxon>
        <taxon>Insecta</taxon>
        <taxon>Pterygota</taxon>
        <taxon>Neoptera</taxon>
        <taxon>Paraneoptera</taxon>
        <taxon>Hemiptera</taxon>
        <taxon>Auchenorrhyncha</taxon>
        <taxon>Fulgoroidea</taxon>
        <taxon>Delphacidae</taxon>
        <taxon>Criomorphinae</taxon>
        <taxon>Laodelphax</taxon>
    </lineage>
</organism>
<dbReference type="InterPro" id="IPR036291">
    <property type="entry name" value="NAD(P)-bd_dom_sf"/>
</dbReference>
<evidence type="ECO:0000313" key="4">
    <source>
        <dbReference type="Proteomes" id="UP000291343"/>
    </source>
</evidence>
<dbReference type="FunCoup" id="A0A482X0L5">
    <property type="interactions" value="296"/>
</dbReference>
<evidence type="ECO:0000259" key="2">
    <source>
        <dbReference type="Pfam" id="PF08338"/>
    </source>
</evidence>
<dbReference type="OrthoDB" id="276721at2759"/>
<dbReference type="Pfam" id="PF01370">
    <property type="entry name" value="Epimerase"/>
    <property type="match status" value="1"/>
</dbReference>
<evidence type="ECO:0000313" key="3">
    <source>
        <dbReference type="EMBL" id="RZF39397.1"/>
    </source>
</evidence>
<dbReference type="Pfam" id="PF08338">
    <property type="entry name" value="DUF1731"/>
    <property type="match status" value="1"/>
</dbReference>
<dbReference type="InParanoid" id="A0A482X0L5"/>
<comment type="caution">
    <text evidence="3">The sequence shown here is derived from an EMBL/GenBank/DDBJ whole genome shotgun (WGS) entry which is preliminary data.</text>
</comment>
<dbReference type="Gene3D" id="3.40.50.720">
    <property type="entry name" value="NAD(P)-binding Rossmann-like Domain"/>
    <property type="match status" value="1"/>
</dbReference>
<dbReference type="SMR" id="A0A482X0L5"/>
<feature type="domain" description="DUF1731" evidence="2">
    <location>
        <begin position="263"/>
        <end position="309"/>
    </location>
</feature>
<keyword evidence="4" id="KW-1185">Reference proteome</keyword>
<feature type="domain" description="NAD-dependent epimerase/dehydratase" evidence="1">
    <location>
        <begin position="19"/>
        <end position="230"/>
    </location>
</feature>
<dbReference type="STRING" id="195883.A0A482X0L5"/>
<dbReference type="PANTHER" id="PTHR11092">
    <property type="entry name" value="SUGAR NUCLEOTIDE EPIMERASE RELATED"/>
    <property type="match status" value="1"/>
</dbReference>
<accession>A0A482X0L5</accession>
<dbReference type="PANTHER" id="PTHR11092:SF0">
    <property type="entry name" value="EPIMERASE FAMILY PROTEIN SDR39U1"/>
    <property type="match status" value="1"/>
</dbReference>
<name>A0A482X0L5_LAOST</name>
<reference evidence="3 4" key="1">
    <citation type="journal article" date="2017" name="Gigascience">
        <title>Genome sequence of the small brown planthopper, Laodelphax striatellus.</title>
        <authorList>
            <person name="Zhu J."/>
            <person name="Jiang F."/>
            <person name="Wang X."/>
            <person name="Yang P."/>
            <person name="Bao Y."/>
            <person name="Zhao W."/>
            <person name="Wang W."/>
            <person name="Lu H."/>
            <person name="Wang Q."/>
            <person name="Cui N."/>
            <person name="Li J."/>
            <person name="Chen X."/>
            <person name="Luo L."/>
            <person name="Yu J."/>
            <person name="Kang L."/>
            <person name="Cui F."/>
        </authorList>
    </citation>
    <scope>NUCLEOTIDE SEQUENCE [LARGE SCALE GENOMIC DNA]</scope>
    <source>
        <strain evidence="3">Lst14</strain>
    </source>
</reference>
<dbReference type="Proteomes" id="UP000291343">
    <property type="component" value="Unassembled WGS sequence"/>
</dbReference>
<evidence type="ECO:0000259" key="1">
    <source>
        <dbReference type="Pfam" id="PF01370"/>
    </source>
</evidence>
<dbReference type="AlphaFoldDB" id="A0A482X0L5"/>
<dbReference type="CDD" id="cd05242">
    <property type="entry name" value="SDR_a8"/>
    <property type="match status" value="1"/>
</dbReference>
<dbReference type="NCBIfam" id="TIGR01777">
    <property type="entry name" value="yfcH"/>
    <property type="match status" value="1"/>
</dbReference>
<dbReference type="SUPFAM" id="SSF51735">
    <property type="entry name" value="NAD(P)-binding Rossmann-fold domains"/>
    <property type="match status" value="1"/>
</dbReference>
<evidence type="ECO:0008006" key="5">
    <source>
        <dbReference type="Google" id="ProtNLM"/>
    </source>
</evidence>
<dbReference type="InterPro" id="IPR013549">
    <property type="entry name" value="DUF1731"/>
</dbReference>
<dbReference type="InterPro" id="IPR001509">
    <property type="entry name" value="Epimerase_deHydtase"/>
</dbReference>
<proteinExistence type="predicted"/>
<protein>
    <recommendedName>
        <fullName evidence="5">DUF1731 domain-containing protein</fullName>
    </recommendedName>
</protein>
<gene>
    <name evidence="3" type="ORF">LSTR_LSTR000918</name>
</gene>
<dbReference type="EMBL" id="QKKF02019844">
    <property type="protein sequence ID" value="RZF39397.1"/>
    <property type="molecule type" value="Genomic_DNA"/>
</dbReference>